<dbReference type="OrthoDB" id="196717at2759"/>
<dbReference type="InterPro" id="IPR000462">
    <property type="entry name" value="CDP-OH_P_trans"/>
</dbReference>
<dbReference type="PROSITE" id="PS00379">
    <property type="entry name" value="CDP_ALCOHOL_P_TRANSF"/>
    <property type="match status" value="1"/>
</dbReference>
<comment type="pathway">
    <text evidence="12">Phospholipid metabolism; phosphatidylcholine biosynthesis; phosphatidylcholine from phosphocholine: step 2/2.</text>
</comment>
<dbReference type="Pfam" id="PF01066">
    <property type="entry name" value="CDP-OH_P_transf"/>
    <property type="match status" value="1"/>
</dbReference>
<comment type="catalytic activity">
    <reaction evidence="9">
        <text>1-hexadecanoyl-2-(4Z,7Z,10Z,13Z,16Z,19Z-docosahexaenoyl)-sn-glycerol + CDP-choline = 1-hexadecanoyl-2-(4Z,7Z,10Z,13Z,16Z,19Z-docosahexaenoyl)-sn-glycero-3-phosphocholine + CMP + H(+)</text>
        <dbReference type="Rhea" id="RHEA:54332"/>
        <dbReference type="ChEBI" id="CHEBI:15378"/>
        <dbReference type="ChEBI" id="CHEBI:58779"/>
        <dbReference type="ChEBI" id="CHEBI:60377"/>
        <dbReference type="ChEBI" id="CHEBI:74963"/>
        <dbReference type="ChEBI" id="CHEBI:82949"/>
    </reaction>
    <physiologicalReaction direction="left-to-right" evidence="9">
        <dbReference type="Rhea" id="RHEA:54333"/>
    </physiologicalReaction>
</comment>
<evidence type="ECO:0000256" key="4">
    <source>
        <dbReference type="ARBA" id="ARBA00022692"/>
    </source>
</evidence>
<comment type="catalytic activity">
    <reaction evidence="11">
        <text>1-hexadecanoyl-2-(9Z-octadecenoyl)-sn-glycerol + CDP-choline = 1-hexadecanoyl-2-(9Z-octadecenoyl)-sn-glycero-3-phosphocholine + CMP + H(+)</text>
        <dbReference type="Rhea" id="RHEA:54244"/>
        <dbReference type="ChEBI" id="CHEBI:15378"/>
        <dbReference type="ChEBI" id="CHEBI:58779"/>
        <dbReference type="ChEBI" id="CHEBI:60377"/>
        <dbReference type="ChEBI" id="CHEBI:73001"/>
        <dbReference type="ChEBI" id="CHEBI:75466"/>
    </reaction>
    <physiologicalReaction direction="left-to-right" evidence="11">
        <dbReference type="Rhea" id="RHEA:54245"/>
    </physiologicalReaction>
</comment>
<comment type="caution">
    <text evidence="18">The sequence shown here is derived from an EMBL/GenBank/DDBJ whole genome shotgun (WGS) entry which is preliminary data.</text>
</comment>
<name>A0A815B2Y8_9BILA</name>
<dbReference type="GO" id="GO:0005794">
    <property type="term" value="C:Golgi apparatus"/>
    <property type="evidence" value="ECO:0007669"/>
    <property type="project" value="TreeGrafter"/>
</dbReference>
<comment type="subcellular location">
    <subcellularLocation>
        <location evidence="1">Membrane</location>
        <topology evidence="1">Multi-pass membrane protein</topology>
    </subcellularLocation>
</comment>
<dbReference type="FunFam" id="1.20.120.1760:FF:000002">
    <property type="entry name" value="Choline/ethanolamine phosphotransferase 1"/>
    <property type="match status" value="1"/>
</dbReference>
<evidence type="ECO:0000256" key="6">
    <source>
        <dbReference type="ARBA" id="ARBA00023136"/>
    </source>
</evidence>
<dbReference type="PANTHER" id="PTHR10414:SF37">
    <property type="entry name" value="BB IN A BOXCAR, ISOFORM C"/>
    <property type="match status" value="1"/>
</dbReference>
<dbReference type="GO" id="GO:0004307">
    <property type="term" value="F:ethanolaminephosphotransferase activity"/>
    <property type="evidence" value="ECO:0007669"/>
    <property type="project" value="TreeGrafter"/>
</dbReference>
<dbReference type="GO" id="GO:0006646">
    <property type="term" value="P:phosphatidylethanolamine biosynthetic process"/>
    <property type="evidence" value="ECO:0007669"/>
    <property type="project" value="TreeGrafter"/>
</dbReference>
<gene>
    <name evidence="19" type="ORF">BJG266_LOCUS38383</name>
    <name evidence="18" type="ORF">QVE165_LOCUS29248</name>
</gene>
<feature type="transmembrane region" description="Helical" evidence="17">
    <location>
        <begin position="287"/>
        <end position="307"/>
    </location>
</feature>
<evidence type="ECO:0000256" key="13">
    <source>
        <dbReference type="ARBA" id="ARBA00038987"/>
    </source>
</evidence>
<keyword evidence="4 17" id="KW-0812">Transmembrane</keyword>
<evidence type="ECO:0000256" key="2">
    <source>
        <dbReference type="ARBA" id="ARBA00010441"/>
    </source>
</evidence>
<evidence type="ECO:0000256" key="9">
    <source>
        <dbReference type="ARBA" id="ARBA00036100"/>
    </source>
</evidence>
<dbReference type="InterPro" id="IPR043130">
    <property type="entry name" value="CDP-OH_PTrfase_TM_dom"/>
</dbReference>
<evidence type="ECO:0000313" key="19">
    <source>
        <dbReference type="EMBL" id="CAF1414091.1"/>
    </source>
</evidence>
<keyword evidence="8" id="KW-1208">Phospholipid metabolism</keyword>
<accession>A0A815B2Y8</accession>
<dbReference type="GO" id="GO:0004142">
    <property type="term" value="F:diacylglycerol cholinephosphotransferase activity"/>
    <property type="evidence" value="ECO:0007669"/>
    <property type="project" value="UniProtKB-EC"/>
</dbReference>
<comment type="similarity">
    <text evidence="2 15">Belongs to the CDP-alcohol phosphatidyltransferase class-I family.</text>
</comment>
<keyword evidence="6 17" id="KW-0472">Membrane</keyword>
<comment type="catalytic activity">
    <reaction evidence="14">
        <text>CDP-choline + a 1,2-diacyl-sn-glycerol = a 1,2-diacyl-sn-glycero-3-phosphocholine + CMP + H(+)</text>
        <dbReference type="Rhea" id="RHEA:32939"/>
        <dbReference type="ChEBI" id="CHEBI:15378"/>
        <dbReference type="ChEBI" id="CHEBI:17815"/>
        <dbReference type="ChEBI" id="CHEBI:57643"/>
        <dbReference type="ChEBI" id="CHEBI:58779"/>
        <dbReference type="ChEBI" id="CHEBI:60377"/>
        <dbReference type="EC" id="2.7.8.2"/>
    </reaction>
    <physiologicalReaction direction="left-to-right" evidence="14">
        <dbReference type="Rhea" id="RHEA:32940"/>
    </physiologicalReaction>
</comment>
<evidence type="ECO:0000256" key="3">
    <source>
        <dbReference type="ARBA" id="ARBA00022679"/>
    </source>
</evidence>
<dbReference type="PIRSF" id="PIRSF015665">
    <property type="entry name" value="CHOPT"/>
    <property type="match status" value="1"/>
</dbReference>
<keyword evidence="20" id="KW-1185">Reference proteome</keyword>
<dbReference type="EC" id="2.7.8.2" evidence="13"/>
<feature type="transmembrane region" description="Helical" evidence="17">
    <location>
        <begin position="119"/>
        <end position="134"/>
    </location>
</feature>
<evidence type="ECO:0000256" key="10">
    <source>
        <dbReference type="ARBA" id="ARBA00036651"/>
    </source>
</evidence>
<evidence type="ECO:0000256" key="5">
    <source>
        <dbReference type="ARBA" id="ARBA00022989"/>
    </source>
</evidence>
<feature type="transmembrane region" description="Helical" evidence="17">
    <location>
        <begin position="84"/>
        <end position="107"/>
    </location>
</feature>
<dbReference type="GO" id="GO:0005789">
    <property type="term" value="C:endoplasmic reticulum membrane"/>
    <property type="evidence" value="ECO:0007669"/>
    <property type="project" value="TreeGrafter"/>
</dbReference>
<dbReference type="EMBL" id="CAJNOI010001444">
    <property type="protein sequence ID" value="CAF1414091.1"/>
    <property type="molecule type" value="Genomic_DNA"/>
</dbReference>
<evidence type="ECO:0000256" key="7">
    <source>
        <dbReference type="ARBA" id="ARBA00023209"/>
    </source>
</evidence>
<evidence type="ECO:0000256" key="8">
    <source>
        <dbReference type="ARBA" id="ARBA00023264"/>
    </source>
</evidence>
<dbReference type="PANTHER" id="PTHR10414">
    <property type="entry name" value="ETHANOLAMINEPHOSPHOTRANSFERASE"/>
    <property type="match status" value="1"/>
</dbReference>
<keyword evidence="3 15" id="KW-0808">Transferase</keyword>
<sequence>MATSNPNLDKSPSALLRNNVRQLKEKTEKLKTDAKEAVRRMPIVLTEQQLKRLKEHKYASEGITLFDPFMQEFWKWLVEFCPLWAAPNLITIVGLALNIGTSVLLMIETNGAKEQCSRWIYFLTALGLFLYQSLDAIDGKQARRTNSQSPLGELFDHGCDSVSAVFVTIACCCACQLGVYPWLMFLACMCSFFAFYAAHWQTYVSGKLKFGKLDCTEAQFSFIGIYMISTVSAAFWSKSIPYLQIEFRILVALLMIGSTAWSSFNNLRLVSQGGCGRNFSSVAGTSIIFPAWPIGILCFLATVASNYSTSHVLEEHTSLHLLCYGLVFSKITNRLIVAHMSRSPLNAWDSSYVGPLAVCINQYFNLLISEHVFLWFFLLYSLYDLLRYNIKVCQELCDFLDIHCFRIKPPTTPTTDQHH</sequence>
<keyword evidence="7" id="KW-0443">Lipid metabolism</keyword>
<dbReference type="InterPro" id="IPR014472">
    <property type="entry name" value="CHOPT"/>
</dbReference>
<comment type="catalytic activity">
    <reaction evidence="10">
        <text>1,2-dioctanoyl-sn-glycerol + CDP-choline = 1,2-dioctanoyl-sn-glycero-3-phosphocholine + CMP + H(+)</text>
        <dbReference type="Rhea" id="RHEA:54232"/>
        <dbReference type="ChEBI" id="CHEBI:15378"/>
        <dbReference type="ChEBI" id="CHEBI:58779"/>
        <dbReference type="ChEBI" id="CHEBI:60377"/>
        <dbReference type="ChEBI" id="CHEBI:76979"/>
        <dbReference type="ChEBI" id="CHEBI:78228"/>
    </reaction>
    <physiologicalReaction direction="left-to-right" evidence="10">
        <dbReference type="Rhea" id="RHEA:54233"/>
    </physiologicalReaction>
</comment>
<proteinExistence type="inferred from homology"/>
<evidence type="ECO:0000256" key="14">
    <source>
        <dbReference type="ARBA" id="ARBA00048570"/>
    </source>
</evidence>
<feature type="coiled-coil region" evidence="16">
    <location>
        <begin position="13"/>
        <end position="40"/>
    </location>
</feature>
<feature type="transmembrane region" description="Helical" evidence="17">
    <location>
        <begin position="249"/>
        <end position="267"/>
    </location>
</feature>
<dbReference type="Proteomes" id="UP000663832">
    <property type="component" value="Unassembled WGS sequence"/>
</dbReference>
<dbReference type="EMBL" id="CAJNOM010000233">
    <property type="protein sequence ID" value="CAF1264631.1"/>
    <property type="molecule type" value="Genomic_DNA"/>
</dbReference>
<evidence type="ECO:0000256" key="16">
    <source>
        <dbReference type="SAM" id="Coils"/>
    </source>
</evidence>
<keyword evidence="5 17" id="KW-1133">Transmembrane helix</keyword>
<dbReference type="AlphaFoldDB" id="A0A815B2Y8"/>
<feature type="transmembrane region" description="Helical" evidence="17">
    <location>
        <begin position="179"/>
        <end position="198"/>
    </location>
</feature>
<organism evidence="18 20">
    <name type="scientific">Adineta steineri</name>
    <dbReference type="NCBI Taxonomy" id="433720"/>
    <lineage>
        <taxon>Eukaryota</taxon>
        <taxon>Metazoa</taxon>
        <taxon>Spiralia</taxon>
        <taxon>Gnathifera</taxon>
        <taxon>Rotifera</taxon>
        <taxon>Eurotatoria</taxon>
        <taxon>Bdelloidea</taxon>
        <taxon>Adinetida</taxon>
        <taxon>Adinetidae</taxon>
        <taxon>Adineta</taxon>
    </lineage>
</organism>
<evidence type="ECO:0000313" key="18">
    <source>
        <dbReference type="EMBL" id="CAF1264631.1"/>
    </source>
</evidence>
<keyword evidence="16" id="KW-0175">Coiled coil</keyword>
<evidence type="ECO:0000256" key="12">
    <source>
        <dbReference type="ARBA" id="ARBA00037890"/>
    </source>
</evidence>
<dbReference type="Gene3D" id="1.20.120.1760">
    <property type="match status" value="1"/>
</dbReference>
<dbReference type="Proteomes" id="UP000663877">
    <property type="component" value="Unassembled WGS sequence"/>
</dbReference>
<evidence type="ECO:0000313" key="20">
    <source>
        <dbReference type="Proteomes" id="UP000663832"/>
    </source>
</evidence>
<reference evidence="18" key="1">
    <citation type="submission" date="2021-02" db="EMBL/GenBank/DDBJ databases">
        <authorList>
            <person name="Nowell W R."/>
        </authorList>
    </citation>
    <scope>NUCLEOTIDE SEQUENCE</scope>
</reference>
<feature type="transmembrane region" description="Helical" evidence="17">
    <location>
        <begin position="218"/>
        <end position="237"/>
    </location>
</feature>
<keyword evidence="7" id="KW-0444">Lipid biosynthesis</keyword>
<feature type="transmembrane region" description="Helical" evidence="17">
    <location>
        <begin position="360"/>
        <end position="382"/>
    </location>
</feature>
<protein>
    <recommendedName>
        <fullName evidence="13">diacylglycerol cholinephosphotransferase</fullName>
        <ecNumber evidence="13">2.7.8.2</ecNumber>
    </recommendedName>
</protein>
<evidence type="ECO:0000256" key="11">
    <source>
        <dbReference type="ARBA" id="ARBA00036890"/>
    </source>
</evidence>
<evidence type="ECO:0000256" key="15">
    <source>
        <dbReference type="RuleBase" id="RU003750"/>
    </source>
</evidence>
<evidence type="ECO:0000256" key="1">
    <source>
        <dbReference type="ARBA" id="ARBA00004141"/>
    </source>
</evidence>
<keyword evidence="7" id="KW-0594">Phospholipid biosynthesis</keyword>
<dbReference type="InterPro" id="IPR048254">
    <property type="entry name" value="CDP_ALCOHOL_P_TRANSF_CS"/>
</dbReference>
<evidence type="ECO:0000256" key="17">
    <source>
        <dbReference type="SAM" id="Phobius"/>
    </source>
</evidence>